<feature type="compositionally biased region" description="Basic and acidic residues" evidence="1">
    <location>
        <begin position="73"/>
        <end position="82"/>
    </location>
</feature>
<accession>A0AAD1WSD8</accession>
<evidence type="ECO:0000313" key="3">
    <source>
        <dbReference type="Proteomes" id="UP001295444"/>
    </source>
</evidence>
<keyword evidence="3" id="KW-1185">Reference proteome</keyword>
<dbReference type="AlphaFoldDB" id="A0AAD1WSD8"/>
<protein>
    <submittedName>
        <fullName evidence="2">Uncharacterized protein</fullName>
    </submittedName>
</protein>
<proteinExistence type="predicted"/>
<feature type="compositionally biased region" description="Basic and acidic residues" evidence="1">
    <location>
        <begin position="114"/>
        <end position="141"/>
    </location>
</feature>
<sequence length="141" mass="17510">MRNIQNIVQYCQYRNRERQRETERQINIANARTERQRILLIQEQRETARDREILSMQEQKVRHRDREILLMQKQRERQREKFSTLNDMIQGNRTTNNTEKTEEHQSSILFIQNKAREKEKERKRQRGRDGSSQRKMELHFK</sequence>
<name>A0AAD1WSD8_PELCU</name>
<dbReference type="Proteomes" id="UP001295444">
    <property type="component" value="Chromosome 13"/>
</dbReference>
<gene>
    <name evidence="2" type="ORF">PECUL_23A029001</name>
</gene>
<evidence type="ECO:0000256" key="1">
    <source>
        <dbReference type="SAM" id="MobiDB-lite"/>
    </source>
</evidence>
<organism evidence="2 3">
    <name type="scientific">Pelobates cultripes</name>
    <name type="common">Western spadefoot toad</name>
    <dbReference type="NCBI Taxonomy" id="61616"/>
    <lineage>
        <taxon>Eukaryota</taxon>
        <taxon>Metazoa</taxon>
        <taxon>Chordata</taxon>
        <taxon>Craniata</taxon>
        <taxon>Vertebrata</taxon>
        <taxon>Euteleostomi</taxon>
        <taxon>Amphibia</taxon>
        <taxon>Batrachia</taxon>
        <taxon>Anura</taxon>
        <taxon>Pelobatoidea</taxon>
        <taxon>Pelobatidae</taxon>
        <taxon>Pelobates</taxon>
    </lineage>
</organism>
<feature type="region of interest" description="Disordered" evidence="1">
    <location>
        <begin position="73"/>
        <end position="141"/>
    </location>
</feature>
<evidence type="ECO:0000313" key="2">
    <source>
        <dbReference type="EMBL" id="CAH2326753.1"/>
    </source>
</evidence>
<reference evidence="2" key="1">
    <citation type="submission" date="2022-03" db="EMBL/GenBank/DDBJ databases">
        <authorList>
            <person name="Alioto T."/>
            <person name="Alioto T."/>
            <person name="Gomez Garrido J."/>
        </authorList>
    </citation>
    <scope>NUCLEOTIDE SEQUENCE</scope>
</reference>
<dbReference type="EMBL" id="OW240924">
    <property type="protein sequence ID" value="CAH2326753.1"/>
    <property type="molecule type" value="Genomic_DNA"/>
</dbReference>